<organism evidence="1">
    <name type="scientific">uncultured Sulfurovum sp</name>
    <dbReference type="NCBI Taxonomy" id="269237"/>
    <lineage>
        <taxon>Bacteria</taxon>
        <taxon>Pseudomonadati</taxon>
        <taxon>Campylobacterota</taxon>
        <taxon>Epsilonproteobacteria</taxon>
        <taxon>Campylobacterales</taxon>
        <taxon>Sulfurovaceae</taxon>
        <taxon>Sulfurovum</taxon>
        <taxon>environmental samples</taxon>
    </lineage>
</organism>
<dbReference type="EMBL" id="CACVAU010000001">
    <property type="protein sequence ID" value="CAA6800485.1"/>
    <property type="molecule type" value="Genomic_DNA"/>
</dbReference>
<gene>
    <name evidence="1" type="ORF">HELGO_WM9920</name>
</gene>
<proteinExistence type="predicted"/>
<accession>A0A6S6SBB3</accession>
<dbReference type="AlphaFoldDB" id="A0A6S6SBB3"/>
<reference evidence="1" key="1">
    <citation type="submission" date="2020-01" db="EMBL/GenBank/DDBJ databases">
        <authorList>
            <person name="Meier V. D."/>
            <person name="Meier V D."/>
        </authorList>
    </citation>
    <scope>NUCLEOTIDE SEQUENCE</scope>
    <source>
        <strain evidence="1">HLG_WM_MAG_05</strain>
    </source>
</reference>
<evidence type="ECO:0000313" key="1">
    <source>
        <dbReference type="EMBL" id="CAA6800485.1"/>
    </source>
</evidence>
<protein>
    <submittedName>
        <fullName evidence="1">Uncharacterized protein</fullName>
    </submittedName>
</protein>
<sequence>MQTIKIEVSNSIYEHIIFFLQSLPENLINISHENSVEEITNDSIKNQMEELFSNSDITAFKEIDNPVSWQKSMRDEWK</sequence>
<name>A0A6S6SBB3_9BACT</name>